<dbReference type="InterPro" id="IPR002762">
    <property type="entry name" value="CbiX-like"/>
</dbReference>
<dbReference type="GO" id="GO:0046872">
    <property type="term" value="F:metal ion binding"/>
    <property type="evidence" value="ECO:0007669"/>
    <property type="project" value="UniProtKB-KW"/>
</dbReference>
<dbReference type="CDD" id="cd03416">
    <property type="entry name" value="CbiX_SirB_N"/>
    <property type="match status" value="1"/>
</dbReference>
<evidence type="ECO:0000256" key="2">
    <source>
        <dbReference type="ARBA" id="ARBA00023239"/>
    </source>
</evidence>
<comment type="caution">
    <text evidence="3">The sequence shown here is derived from an EMBL/GenBank/DDBJ whole genome shotgun (WGS) entry which is preliminary data.</text>
</comment>
<dbReference type="Gene3D" id="3.40.50.1400">
    <property type="match status" value="1"/>
</dbReference>
<dbReference type="Proteomes" id="UP001170481">
    <property type="component" value="Unassembled WGS sequence"/>
</dbReference>
<sequence>MTTSTDHDNALILLAHGSRDPRWREPFEALEATLASRLKRPTRLAYMELCDPLLTDTIDALAADGAARIDILPLFFAAGRHLREDVPAMLDDSRRQHPDCPISLLDPVGAHPAFVEALIQIVEQQDNA</sequence>
<keyword evidence="1" id="KW-0479">Metal-binding</keyword>
<dbReference type="Pfam" id="PF01903">
    <property type="entry name" value="CbiX"/>
    <property type="match status" value="1"/>
</dbReference>
<dbReference type="PANTHER" id="PTHR33542:SF3">
    <property type="entry name" value="SIROHYDROCHLORIN FERROCHELATASE, CHLOROPLASTIC"/>
    <property type="match status" value="1"/>
</dbReference>
<organism evidence="3 4">
    <name type="scientific">Cobetia amphilecti</name>
    <dbReference type="NCBI Taxonomy" id="1055104"/>
    <lineage>
        <taxon>Bacteria</taxon>
        <taxon>Pseudomonadati</taxon>
        <taxon>Pseudomonadota</taxon>
        <taxon>Gammaproteobacteria</taxon>
        <taxon>Oceanospirillales</taxon>
        <taxon>Halomonadaceae</taxon>
        <taxon>Cobetia</taxon>
    </lineage>
</organism>
<dbReference type="SUPFAM" id="SSF53800">
    <property type="entry name" value="Chelatase"/>
    <property type="match status" value="1"/>
</dbReference>
<evidence type="ECO:0000313" key="3">
    <source>
        <dbReference type="EMBL" id="MDO6672529.1"/>
    </source>
</evidence>
<dbReference type="InterPro" id="IPR050963">
    <property type="entry name" value="Sirohydro_Cobaltochel/CbiX"/>
</dbReference>
<evidence type="ECO:0000256" key="1">
    <source>
        <dbReference type="ARBA" id="ARBA00022723"/>
    </source>
</evidence>
<dbReference type="PANTHER" id="PTHR33542">
    <property type="entry name" value="SIROHYDROCHLORIN FERROCHELATASE, CHLOROPLASTIC"/>
    <property type="match status" value="1"/>
</dbReference>
<dbReference type="EMBL" id="JAUORK010000012">
    <property type="protein sequence ID" value="MDO6672529.1"/>
    <property type="molecule type" value="Genomic_DNA"/>
</dbReference>
<accession>A0AAP4TY99</accession>
<name>A0AAP4TY99_9GAMM</name>
<dbReference type="AlphaFoldDB" id="A0AAP4TY99"/>
<dbReference type="GO" id="GO:0016829">
    <property type="term" value="F:lyase activity"/>
    <property type="evidence" value="ECO:0007669"/>
    <property type="project" value="UniProtKB-KW"/>
</dbReference>
<gene>
    <name evidence="3" type="ORF">Q4535_10415</name>
</gene>
<keyword evidence="2" id="KW-0456">Lyase</keyword>
<evidence type="ECO:0000313" key="4">
    <source>
        <dbReference type="Proteomes" id="UP001170481"/>
    </source>
</evidence>
<reference evidence="3" key="1">
    <citation type="submission" date="2023-07" db="EMBL/GenBank/DDBJ databases">
        <title>Genome content predicts the carbon catabolic preferences of heterotrophic bacteria.</title>
        <authorList>
            <person name="Gralka M."/>
        </authorList>
    </citation>
    <scope>NUCLEOTIDE SEQUENCE</scope>
    <source>
        <strain evidence="3">C2R13</strain>
    </source>
</reference>
<protein>
    <submittedName>
        <fullName evidence="3">CbiX/SirB N-terminal domain-containing protein</fullName>
    </submittedName>
</protein>
<proteinExistence type="predicted"/>
<dbReference type="RefSeq" id="WP_054556916.1">
    <property type="nucleotide sequence ID" value="NZ_JAUORK010000012.1"/>
</dbReference>